<dbReference type="Gramene" id="Solyc01g017660.2.1">
    <property type="protein sequence ID" value="Solyc01g017660.2.1"/>
    <property type="gene ID" value="Solyc01g017660.2"/>
</dbReference>
<dbReference type="InParanoid" id="A0A3Q7EVN9"/>
<dbReference type="PaxDb" id="4081-Solyc01g017660.1.1"/>
<keyword evidence="1" id="KW-0812">Transmembrane</keyword>
<organism evidence="2">
    <name type="scientific">Solanum lycopersicum</name>
    <name type="common">Tomato</name>
    <name type="synonym">Lycopersicon esculentum</name>
    <dbReference type="NCBI Taxonomy" id="4081"/>
    <lineage>
        <taxon>Eukaryota</taxon>
        <taxon>Viridiplantae</taxon>
        <taxon>Streptophyta</taxon>
        <taxon>Embryophyta</taxon>
        <taxon>Tracheophyta</taxon>
        <taxon>Spermatophyta</taxon>
        <taxon>Magnoliopsida</taxon>
        <taxon>eudicotyledons</taxon>
        <taxon>Gunneridae</taxon>
        <taxon>Pentapetalae</taxon>
        <taxon>asterids</taxon>
        <taxon>lamiids</taxon>
        <taxon>Solanales</taxon>
        <taxon>Solanaceae</taxon>
        <taxon>Solanoideae</taxon>
        <taxon>Solaneae</taxon>
        <taxon>Solanum</taxon>
        <taxon>Solanum subgen. Lycopersicon</taxon>
    </lineage>
</organism>
<keyword evidence="1" id="KW-0472">Membrane</keyword>
<keyword evidence="3" id="KW-1185">Reference proteome</keyword>
<accession>A0A3Q7EVN9</accession>
<evidence type="ECO:0000256" key="1">
    <source>
        <dbReference type="SAM" id="Phobius"/>
    </source>
</evidence>
<reference evidence="2" key="1">
    <citation type="journal article" date="2012" name="Nature">
        <title>The tomato genome sequence provides insights into fleshy fruit evolution.</title>
        <authorList>
            <consortium name="Tomato Genome Consortium"/>
        </authorList>
    </citation>
    <scope>NUCLEOTIDE SEQUENCE [LARGE SCALE GENOMIC DNA]</scope>
    <source>
        <strain evidence="2">cv. Heinz 1706</strain>
    </source>
</reference>
<dbReference type="EnsemblPlants" id="Solyc01g017660.2.1">
    <property type="protein sequence ID" value="Solyc01g017660.2.1"/>
    <property type="gene ID" value="Solyc01g017660.2"/>
</dbReference>
<evidence type="ECO:0000313" key="3">
    <source>
        <dbReference type="Proteomes" id="UP000004994"/>
    </source>
</evidence>
<proteinExistence type="predicted"/>
<sequence length="98" mass="11139">MVTVVNFVNLKNGGRGRGFVIFLFLCGVINSFSMEKEFCPTLEFKLLSFKTLNTFFLILLQLGSDKCYNHNSEIAQPLQITLCQGRSYYIKSIETPMA</sequence>
<reference evidence="2" key="2">
    <citation type="submission" date="2019-01" db="UniProtKB">
        <authorList>
            <consortium name="EnsemblPlants"/>
        </authorList>
    </citation>
    <scope>IDENTIFICATION</scope>
    <source>
        <strain evidence="2">cv. Heinz 1706</strain>
    </source>
</reference>
<keyword evidence="1" id="KW-1133">Transmembrane helix</keyword>
<dbReference type="Proteomes" id="UP000004994">
    <property type="component" value="Chromosome 1"/>
</dbReference>
<dbReference type="AlphaFoldDB" id="A0A3Q7EVN9"/>
<name>A0A3Q7EVN9_SOLLC</name>
<protein>
    <submittedName>
        <fullName evidence="2">Uncharacterized protein</fullName>
    </submittedName>
</protein>
<feature type="transmembrane region" description="Helical" evidence="1">
    <location>
        <begin position="16"/>
        <end position="34"/>
    </location>
</feature>
<evidence type="ECO:0000313" key="2">
    <source>
        <dbReference type="EnsemblPlants" id="Solyc01g017660.2.1"/>
    </source>
</evidence>